<dbReference type="Proteomes" id="UP001597391">
    <property type="component" value="Unassembled WGS sequence"/>
</dbReference>
<feature type="transmembrane region" description="Helical" evidence="7">
    <location>
        <begin position="171"/>
        <end position="190"/>
    </location>
</feature>
<evidence type="ECO:0000313" key="11">
    <source>
        <dbReference type="Proteomes" id="UP001597391"/>
    </source>
</evidence>
<evidence type="ECO:0000256" key="6">
    <source>
        <dbReference type="ARBA" id="ARBA00023136"/>
    </source>
</evidence>
<keyword evidence="6 7" id="KW-0472">Membrane</keyword>
<dbReference type="CDD" id="cd06261">
    <property type="entry name" value="TM_PBP2"/>
    <property type="match status" value="1"/>
</dbReference>
<evidence type="ECO:0000256" key="5">
    <source>
        <dbReference type="ARBA" id="ARBA00022989"/>
    </source>
</evidence>
<evidence type="ECO:0000313" key="10">
    <source>
        <dbReference type="EMBL" id="MFD2841619.1"/>
    </source>
</evidence>
<feature type="transmembrane region" description="Helical" evidence="7">
    <location>
        <begin position="146"/>
        <end position="164"/>
    </location>
</feature>
<evidence type="ECO:0000256" key="2">
    <source>
        <dbReference type="ARBA" id="ARBA00022448"/>
    </source>
</evidence>
<feature type="transmembrane region" description="Helical" evidence="7">
    <location>
        <begin position="80"/>
        <end position="97"/>
    </location>
</feature>
<dbReference type="PANTHER" id="PTHR30151">
    <property type="entry name" value="ALKANE SULFONATE ABC TRANSPORTER-RELATED, MEMBRANE SUBUNIT"/>
    <property type="match status" value="1"/>
</dbReference>
<evidence type="ECO:0000256" key="4">
    <source>
        <dbReference type="ARBA" id="ARBA00022692"/>
    </source>
</evidence>
<dbReference type="SUPFAM" id="SSF161098">
    <property type="entry name" value="MetI-like"/>
    <property type="match status" value="1"/>
</dbReference>
<evidence type="ECO:0000259" key="9">
    <source>
        <dbReference type="PROSITE" id="PS50928"/>
    </source>
</evidence>
<accession>A0ABW5XJQ1</accession>
<feature type="domain" description="ABC transmembrane type-1" evidence="9">
    <location>
        <begin position="105"/>
        <end position="289"/>
    </location>
</feature>
<evidence type="ECO:0000256" key="7">
    <source>
        <dbReference type="RuleBase" id="RU363032"/>
    </source>
</evidence>
<evidence type="ECO:0000256" key="1">
    <source>
        <dbReference type="ARBA" id="ARBA00004651"/>
    </source>
</evidence>
<sequence length="298" mass="31666">MSSATQTIAKPPATSNEPAPAFADPPTLGRLQVLKEETYTESWAKKFTITAVGLGRASLAILLLLAIWEIAPRTGLADPVFLPPFSEVLGALVELIASGEIFTHLQASLIRAGAGFALAIAIAIPLGLAIGWSRKVSQFLNPILEIFRNTAALALLPVFILLLGIGETSKIALITFGCSFPVLLTTISAVQQVDPLLIKAARSLGLRQLAIFRKVVLPAAVPTIFTGVRMAGSASILILIAAEMMGAKSGLGYLITYTQYNFQTAKMYAGIIVISLLGLAINAGLLALQRRFSRWQAQ</sequence>
<dbReference type="Pfam" id="PF00528">
    <property type="entry name" value="BPD_transp_1"/>
    <property type="match status" value="1"/>
</dbReference>
<keyword evidence="11" id="KW-1185">Reference proteome</keyword>
<dbReference type="InterPro" id="IPR035906">
    <property type="entry name" value="MetI-like_sf"/>
</dbReference>
<gene>
    <name evidence="10" type="ORF">ACFSYH_13720</name>
</gene>
<protein>
    <submittedName>
        <fullName evidence="10">ABC transporter permease</fullName>
    </submittedName>
</protein>
<dbReference type="PROSITE" id="PS50928">
    <property type="entry name" value="ABC_TM1"/>
    <property type="match status" value="1"/>
</dbReference>
<dbReference type="EMBL" id="JBHUOP010000007">
    <property type="protein sequence ID" value="MFD2841619.1"/>
    <property type="molecule type" value="Genomic_DNA"/>
</dbReference>
<evidence type="ECO:0000256" key="3">
    <source>
        <dbReference type="ARBA" id="ARBA00022475"/>
    </source>
</evidence>
<comment type="subcellular location">
    <subcellularLocation>
        <location evidence="1 7">Cell membrane</location>
        <topology evidence="1 7">Multi-pass membrane protein</topology>
    </subcellularLocation>
</comment>
<dbReference type="Gene3D" id="1.10.3720.10">
    <property type="entry name" value="MetI-like"/>
    <property type="match status" value="1"/>
</dbReference>
<keyword evidence="4 7" id="KW-0812">Transmembrane</keyword>
<feature type="compositionally biased region" description="Polar residues" evidence="8">
    <location>
        <begin position="1"/>
        <end position="17"/>
    </location>
</feature>
<comment type="caution">
    <text evidence="10">The sequence shown here is derived from an EMBL/GenBank/DDBJ whole genome shotgun (WGS) entry which is preliminary data.</text>
</comment>
<dbReference type="InterPro" id="IPR000515">
    <property type="entry name" value="MetI-like"/>
</dbReference>
<dbReference type="RefSeq" id="WP_377467811.1">
    <property type="nucleotide sequence ID" value="NZ_JBHUOP010000007.1"/>
</dbReference>
<evidence type="ECO:0000256" key="8">
    <source>
        <dbReference type="SAM" id="MobiDB-lite"/>
    </source>
</evidence>
<feature type="transmembrane region" description="Helical" evidence="7">
    <location>
        <begin position="267"/>
        <end position="288"/>
    </location>
</feature>
<keyword evidence="2 7" id="KW-0813">Transport</keyword>
<feature type="transmembrane region" description="Helical" evidence="7">
    <location>
        <begin position="109"/>
        <end position="134"/>
    </location>
</feature>
<name>A0ABW5XJQ1_9MICO</name>
<feature type="region of interest" description="Disordered" evidence="8">
    <location>
        <begin position="1"/>
        <end position="25"/>
    </location>
</feature>
<proteinExistence type="inferred from homology"/>
<feature type="transmembrane region" description="Helical" evidence="7">
    <location>
        <begin position="235"/>
        <end position="255"/>
    </location>
</feature>
<organism evidence="10 11">
    <name type="scientific">Populibacterium corticicola</name>
    <dbReference type="NCBI Taxonomy" id="1812826"/>
    <lineage>
        <taxon>Bacteria</taxon>
        <taxon>Bacillati</taxon>
        <taxon>Actinomycetota</taxon>
        <taxon>Actinomycetes</taxon>
        <taxon>Micrococcales</taxon>
        <taxon>Jonesiaceae</taxon>
        <taxon>Populibacterium</taxon>
    </lineage>
</organism>
<feature type="transmembrane region" description="Helical" evidence="7">
    <location>
        <begin position="210"/>
        <end position="228"/>
    </location>
</feature>
<dbReference type="PANTHER" id="PTHR30151:SF0">
    <property type="entry name" value="ABC TRANSPORTER PERMEASE PROTEIN MJ0413-RELATED"/>
    <property type="match status" value="1"/>
</dbReference>
<feature type="transmembrane region" description="Helical" evidence="7">
    <location>
        <begin position="47"/>
        <end position="68"/>
    </location>
</feature>
<keyword evidence="3" id="KW-1003">Cell membrane</keyword>
<comment type="similarity">
    <text evidence="7">Belongs to the binding-protein-dependent transport system permease family.</text>
</comment>
<keyword evidence="5 7" id="KW-1133">Transmembrane helix</keyword>
<reference evidence="11" key="1">
    <citation type="journal article" date="2019" name="Int. J. Syst. Evol. Microbiol.">
        <title>The Global Catalogue of Microorganisms (GCM) 10K type strain sequencing project: providing services to taxonomists for standard genome sequencing and annotation.</title>
        <authorList>
            <consortium name="The Broad Institute Genomics Platform"/>
            <consortium name="The Broad Institute Genome Sequencing Center for Infectious Disease"/>
            <person name="Wu L."/>
            <person name="Ma J."/>
        </authorList>
    </citation>
    <scope>NUCLEOTIDE SEQUENCE [LARGE SCALE GENOMIC DNA]</scope>
    <source>
        <strain evidence="11">KCTC 33576</strain>
    </source>
</reference>